<protein>
    <submittedName>
        <fullName evidence="2">Uncharacterized protein</fullName>
    </submittedName>
</protein>
<dbReference type="EMBL" id="GBXM01017818">
    <property type="protein sequence ID" value="JAH90759.1"/>
    <property type="molecule type" value="Transcribed_RNA"/>
</dbReference>
<evidence type="ECO:0000313" key="2">
    <source>
        <dbReference type="EMBL" id="JAH90759.1"/>
    </source>
</evidence>
<feature type="chain" id="PRO_5002434424" evidence="1">
    <location>
        <begin position="17"/>
        <end position="51"/>
    </location>
</feature>
<feature type="signal peptide" evidence="1">
    <location>
        <begin position="1"/>
        <end position="16"/>
    </location>
</feature>
<evidence type="ECO:0000256" key="1">
    <source>
        <dbReference type="SAM" id="SignalP"/>
    </source>
</evidence>
<dbReference type="AlphaFoldDB" id="A0A0E9WK56"/>
<reference evidence="2" key="2">
    <citation type="journal article" date="2015" name="Fish Shellfish Immunol.">
        <title>Early steps in the European eel (Anguilla anguilla)-Vibrio vulnificus interaction in the gills: Role of the RtxA13 toxin.</title>
        <authorList>
            <person name="Callol A."/>
            <person name="Pajuelo D."/>
            <person name="Ebbesson L."/>
            <person name="Teles M."/>
            <person name="MacKenzie S."/>
            <person name="Amaro C."/>
        </authorList>
    </citation>
    <scope>NUCLEOTIDE SEQUENCE</scope>
</reference>
<sequence>MLAILSLHIFLLCIFSIQMVGYQYRYQIDIYQYNMASLLPQTLQSAQIFDN</sequence>
<organism evidence="2">
    <name type="scientific">Anguilla anguilla</name>
    <name type="common">European freshwater eel</name>
    <name type="synonym">Muraena anguilla</name>
    <dbReference type="NCBI Taxonomy" id="7936"/>
    <lineage>
        <taxon>Eukaryota</taxon>
        <taxon>Metazoa</taxon>
        <taxon>Chordata</taxon>
        <taxon>Craniata</taxon>
        <taxon>Vertebrata</taxon>
        <taxon>Euteleostomi</taxon>
        <taxon>Actinopterygii</taxon>
        <taxon>Neopterygii</taxon>
        <taxon>Teleostei</taxon>
        <taxon>Anguilliformes</taxon>
        <taxon>Anguillidae</taxon>
        <taxon>Anguilla</taxon>
    </lineage>
</organism>
<reference evidence="2" key="1">
    <citation type="submission" date="2014-11" db="EMBL/GenBank/DDBJ databases">
        <authorList>
            <person name="Amaro Gonzalez C."/>
        </authorList>
    </citation>
    <scope>NUCLEOTIDE SEQUENCE</scope>
</reference>
<proteinExistence type="predicted"/>
<accession>A0A0E9WK56</accession>
<keyword evidence="1" id="KW-0732">Signal</keyword>
<name>A0A0E9WK56_ANGAN</name>